<dbReference type="Proteomes" id="UP000324222">
    <property type="component" value="Unassembled WGS sequence"/>
</dbReference>
<organism evidence="2 3">
    <name type="scientific">Portunus trituberculatus</name>
    <name type="common">Swimming crab</name>
    <name type="synonym">Neptunus trituberculatus</name>
    <dbReference type="NCBI Taxonomy" id="210409"/>
    <lineage>
        <taxon>Eukaryota</taxon>
        <taxon>Metazoa</taxon>
        <taxon>Ecdysozoa</taxon>
        <taxon>Arthropoda</taxon>
        <taxon>Crustacea</taxon>
        <taxon>Multicrustacea</taxon>
        <taxon>Malacostraca</taxon>
        <taxon>Eumalacostraca</taxon>
        <taxon>Eucarida</taxon>
        <taxon>Decapoda</taxon>
        <taxon>Pleocyemata</taxon>
        <taxon>Brachyura</taxon>
        <taxon>Eubrachyura</taxon>
        <taxon>Portunoidea</taxon>
        <taxon>Portunidae</taxon>
        <taxon>Portuninae</taxon>
        <taxon>Portunus</taxon>
    </lineage>
</organism>
<sequence length="142" mass="15466">MYRSQGESVGPRGVSESYSLSRRLAVAKADLGRVGESKSIICLTVLSVPGFHSFGSYVYGVCGLASPHYPSEMWSGAAFPEVREAVTGGGLHCVLKIRAEETPVIMHTIIIITVIIIVPFYRSNEYSDACDRLSHTAECLWP</sequence>
<name>A0A5B7K2M0_PORTR</name>
<protein>
    <submittedName>
        <fullName evidence="2">Uncharacterized protein</fullName>
    </submittedName>
</protein>
<accession>A0A5B7K2M0</accession>
<keyword evidence="1" id="KW-0472">Membrane</keyword>
<comment type="caution">
    <text evidence="2">The sequence shown here is derived from an EMBL/GenBank/DDBJ whole genome shotgun (WGS) entry which is preliminary data.</text>
</comment>
<gene>
    <name evidence="2" type="ORF">E2C01_096286</name>
</gene>
<reference evidence="2 3" key="1">
    <citation type="submission" date="2019-05" db="EMBL/GenBank/DDBJ databases">
        <title>Another draft genome of Portunus trituberculatus and its Hox gene families provides insights of decapod evolution.</title>
        <authorList>
            <person name="Jeong J.-H."/>
            <person name="Song I."/>
            <person name="Kim S."/>
            <person name="Choi T."/>
            <person name="Kim D."/>
            <person name="Ryu S."/>
            <person name="Kim W."/>
        </authorList>
    </citation>
    <scope>NUCLEOTIDE SEQUENCE [LARGE SCALE GENOMIC DNA]</scope>
    <source>
        <tissue evidence="2">Muscle</tissue>
    </source>
</reference>
<evidence type="ECO:0000313" key="3">
    <source>
        <dbReference type="Proteomes" id="UP000324222"/>
    </source>
</evidence>
<evidence type="ECO:0000313" key="2">
    <source>
        <dbReference type="EMBL" id="MPD00787.1"/>
    </source>
</evidence>
<keyword evidence="1" id="KW-0812">Transmembrane</keyword>
<keyword evidence="1" id="KW-1133">Transmembrane helix</keyword>
<evidence type="ECO:0000256" key="1">
    <source>
        <dbReference type="SAM" id="Phobius"/>
    </source>
</evidence>
<proteinExistence type="predicted"/>
<dbReference type="AlphaFoldDB" id="A0A5B7K2M0"/>
<keyword evidence="3" id="KW-1185">Reference proteome</keyword>
<feature type="transmembrane region" description="Helical" evidence="1">
    <location>
        <begin position="104"/>
        <end position="121"/>
    </location>
</feature>
<dbReference type="EMBL" id="VSRR010124438">
    <property type="protein sequence ID" value="MPD00787.1"/>
    <property type="molecule type" value="Genomic_DNA"/>
</dbReference>